<gene>
    <name evidence="1" type="ORF">DXN04_05955</name>
</gene>
<dbReference type="Proteomes" id="UP000261174">
    <property type="component" value="Unassembled WGS sequence"/>
</dbReference>
<proteinExistence type="predicted"/>
<dbReference type="AlphaFoldDB" id="A0A3E1PA56"/>
<evidence type="ECO:0000313" key="1">
    <source>
        <dbReference type="EMBL" id="RFM37041.1"/>
    </source>
</evidence>
<sequence length="318" mass="36164">MIKKQRYVISSTHVDSQGQRMAKSALESALPQLNGKRKVRLGLEHIRIFPPFGVMMNAEIFQGEDEHFYLAADSVFFDKQEIFKLDDGTKLMKECFSEGAHPFIECDEDEVDKLKISTDPANFESVREISEINRIVAEQSGIEFTPSVFGRKSALPDPETIITITKSLAIALGIIKSKIPEKIGEAIGDDLAKFYKCISTLAIETIKRVKPANRPKNFVIEYPNTECIIELVITTHKADRVLNALAIDKLAIIEKKTEQLKNLNPEKIQFVYNDDDNWEFNYLLSRDGASIGTIKAFNKRNMLYNQILKAQNDREEMQ</sequence>
<keyword evidence="2" id="KW-1185">Reference proteome</keyword>
<dbReference type="RefSeq" id="WP_116852361.1">
    <property type="nucleotide sequence ID" value="NZ_QTJV01000001.1"/>
</dbReference>
<organism evidence="1 2">
    <name type="scientific">Chitinophaga silvisoli</name>
    <dbReference type="NCBI Taxonomy" id="2291814"/>
    <lineage>
        <taxon>Bacteria</taxon>
        <taxon>Pseudomonadati</taxon>
        <taxon>Bacteroidota</taxon>
        <taxon>Chitinophagia</taxon>
        <taxon>Chitinophagales</taxon>
        <taxon>Chitinophagaceae</taxon>
        <taxon>Chitinophaga</taxon>
    </lineage>
</organism>
<protein>
    <submittedName>
        <fullName evidence="1">Uncharacterized protein</fullName>
    </submittedName>
</protein>
<evidence type="ECO:0000313" key="2">
    <source>
        <dbReference type="Proteomes" id="UP000261174"/>
    </source>
</evidence>
<name>A0A3E1PA56_9BACT</name>
<dbReference type="EMBL" id="QTJV01000001">
    <property type="protein sequence ID" value="RFM37041.1"/>
    <property type="molecule type" value="Genomic_DNA"/>
</dbReference>
<dbReference type="OrthoDB" id="1253311at2"/>
<accession>A0A3E1PA56</accession>
<comment type="caution">
    <text evidence="1">The sequence shown here is derived from an EMBL/GenBank/DDBJ whole genome shotgun (WGS) entry which is preliminary data.</text>
</comment>
<reference evidence="1 2" key="1">
    <citation type="submission" date="2018-08" db="EMBL/GenBank/DDBJ databases">
        <title>Chitinophaga sp. K20C18050901, a novel bacterium isolated from forest soil.</title>
        <authorList>
            <person name="Wang C."/>
        </authorList>
    </citation>
    <scope>NUCLEOTIDE SEQUENCE [LARGE SCALE GENOMIC DNA]</scope>
    <source>
        <strain evidence="1 2">K20C18050901</strain>
    </source>
</reference>